<evidence type="ECO:0008006" key="3">
    <source>
        <dbReference type="Google" id="ProtNLM"/>
    </source>
</evidence>
<sequence length="137" mass="15836">MVELKKIQTMMGKIRKYLYLLFLSVLCVMSSCDKNEEDSRSLTGTVWIHQFASEDNVIDGSAAALYFGEETVEYYALDDNLKVLRLIENLPYRVVGQKLTIGIREGVLGDNYLTFKNERYYRSNKKITDMLTPQNCK</sequence>
<dbReference type="AlphaFoldDB" id="A0AA92VVF0"/>
<reference evidence="1 2" key="1">
    <citation type="submission" date="2018-08" db="EMBL/GenBank/DDBJ databases">
        <title>A genome reference for cultivated species of the human gut microbiota.</title>
        <authorList>
            <person name="Zou Y."/>
            <person name="Xue W."/>
            <person name="Luo G."/>
        </authorList>
    </citation>
    <scope>NUCLEOTIDE SEQUENCE [LARGE SCALE GENOMIC DNA]</scope>
    <source>
        <strain evidence="1 2">OM06-11</strain>
    </source>
</reference>
<dbReference type="RefSeq" id="WP_117729790.1">
    <property type="nucleotide sequence ID" value="NZ_QRSU01000094.1"/>
</dbReference>
<evidence type="ECO:0000313" key="2">
    <source>
        <dbReference type="Proteomes" id="UP000261245"/>
    </source>
</evidence>
<dbReference type="Proteomes" id="UP000261245">
    <property type="component" value="Unassembled WGS sequence"/>
</dbReference>
<protein>
    <recommendedName>
        <fullName evidence="3">Lipoprotein</fullName>
    </recommendedName>
</protein>
<dbReference type="PROSITE" id="PS51257">
    <property type="entry name" value="PROKAR_LIPOPROTEIN"/>
    <property type="match status" value="1"/>
</dbReference>
<accession>A0AA92VVF0</accession>
<proteinExistence type="predicted"/>
<evidence type="ECO:0000313" key="1">
    <source>
        <dbReference type="EMBL" id="RGN02451.1"/>
    </source>
</evidence>
<gene>
    <name evidence="1" type="ORF">DXB80_14745</name>
</gene>
<organism evidence="1 2">
    <name type="scientific">Segatella copri</name>
    <dbReference type="NCBI Taxonomy" id="165179"/>
    <lineage>
        <taxon>Bacteria</taxon>
        <taxon>Pseudomonadati</taxon>
        <taxon>Bacteroidota</taxon>
        <taxon>Bacteroidia</taxon>
        <taxon>Bacteroidales</taxon>
        <taxon>Prevotellaceae</taxon>
        <taxon>Segatella</taxon>
    </lineage>
</organism>
<comment type="caution">
    <text evidence="1">The sequence shown here is derived from an EMBL/GenBank/DDBJ whole genome shotgun (WGS) entry which is preliminary data.</text>
</comment>
<dbReference type="EMBL" id="QSUC01000085">
    <property type="protein sequence ID" value="RGN02451.1"/>
    <property type="molecule type" value="Genomic_DNA"/>
</dbReference>
<name>A0AA92VVF0_9BACT</name>